<feature type="compositionally biased region" description="Basic and acidic residues" evidence="1">
    <location>
        <begin position="28"/>
        <end position="39"/>
    </location>
</feature>
<evidence type="ECO:0000313" key="4">
    <source>
        <dbReference type="EMBL" id="PIR69893.1"/>
    </source>
</evidence>
<reference evidence="5" key="1">
    <citation type="submission" date="2017-09" db="EMBL/GenBank/DDBJ databases">
        <title>Depth-based differentiation of microbial function through sediment-hosted aquifers and enrichment of novel symbionts in the deep terrestrial subsurface.</title>
        <authorList>
            <person name="Probst A.J."/>
            <person name="Ladd B."/>
            <person name="Jarett J.K."/>
            <person name="Geller-Mcgrath D.E."/>
            <person name="Sieber C.M.K."/>
            <person name="Emerson J.B."/>
            <person name="Anantharaman K."/>
            <person name="Thomas B.C."/>
            <person name="Malmstrom R."/>
            <person name="Stieglmeier M."/>
            <person name="Klingl A."/>
            <person name="Woyke T."/>
            <person name="Ryan C.M."/>
            <person name="Banfield J.F."/>
        </authorList>
    </citation>
    <scope>NUCLEOTIDE SEQUENCE [LARGE SCALE GENOMIC DNA]</scope>
</reference>
<dbReference type="EMBL" id="PFCO01000001">
    <property type="protein sequence ID" value="PIR69893.1"/>
    <property type="molecule type" value="Genomic_DNA"/>
</dbReference>
<feature type="compositionally biased region" description="Basic residues" evidence="1">
    <location>
        <begin position="71"/>
        <end position="86"/>
    </location>
</feature>
<evidence type="ECO:0000313" key="5">
    <source>
        <dbReference type="Proteomes" id="UP000231503"/>
    </source>
</evidence>
<keyword evidence="2" id="KW-0812">Transmembrane</keyword>
<sequence>MHDMVVKKTASSGVSKPGAHIPIRRVAPKKEEEPKVSFAEKQEDFSAPVSVVKTEAHTVKADSFFAKMKPAHTQKSFKPKTTKRKRSEPQGNGTRRWYGTRPFFILYGVLAFTLFLLIVDMMSGVTVAVTPHQEFFNIDTLVKFSASESTGARVETVHLEETIEGRAETQGEKDVEEKASGKLTIYNEFSSDPQVLVRRTRFETEDGKIYRIAEQVTVPGANVKDGTIEASSIEVIVYADEPGEEYNIGPAEFTIPGFKGSPRFDKFYARSFAGMTGGFKGKTRVVTEKDAADLSSSLQTQLSEELKRQATNELPEGLLIPAGASRITTIAKDFSADIGKPADQLTLNMSLRLDGLAVSFETIEAEIINKYLAKDDTDPEAFDIVNVHDLSYSTEDVDFDAGTMTLRIQGLAHVAWHIDYDGLTSALAHADYRKQVRIFSQYASIEEAAISFFPSWWRVFPNNTDKIIIERRLFDSP</sequence>
<proteinExistence type="predicted"/>
<keyword evidence="2" id="KW-1133">Transmembrane helix</keyword>
<evidence type="ECO:0000256" key="1">
    <source>
        <dbReference type="SAM" id="MobiDB-lite"/>
    </source>
</evidence>
<feature type="domain" description="GlxA-like beta barrel" evidence="3">
    <location>
        <begin position="178"/>
        <end position="262"/>
    </location>
</feature>
<gene>
    <name evidence="4" type="ORF">COU47_00445</name>
</gene>
<accession>A0A2H0TEC2</accession>
<protein>
    <recommendedName>
        <fullName evidence="3">GlxA-like beta barrel domain-containing protein</fullName>
    </recommendedName>
</protein>
<dbReference type="AlphaFoldDB" id="A0A2H0TEC2"/>
<feature type="transmembrane region" description="Helical" evidence="2">
    <location>
        <begin position="104"/>
        <end position="129"/>
    </location>
</feature>
<feature type="region of interest" description="Disordered" evidence="1">
    <location>
        <begin position="1"/>
        <end position="39"/>
    </location>
</feature>
<evidence type="ECO:0000256" key="2">
    <source>
        <dbReference type="SAM" id="Phobius"/>
    </source>
</evidence>
<dbReference type="Proteomes" id="UP000231503">
    <property type="component" value="Unassembled WGS sequence"/>
</dbReference>
<evidence type="ECO:0000259" key="3">
    <source>
        <dbReference type="Pfam" id="PF21110"/>
    </source>
</evidence>
<dbReference type="Pfam" id="PF21110">
    <property type="entry name" value="GlxA"/>
    <property type="match status" value="1"/>
</dbReference>
<dbReference type="InterPro" id="IPR049305">
    <property type="entry name" value="GlxA-like_b-barrel"/>
</dbReference>
<feature type="region of interest" description="Disordered" evidence="1">
    <location>
        <begin position="71"/>
        <end position="94"/>
    </location>
</feature>
<organism evidence="4 5">
    <name type="scientific">Candidatus Niyogibacteria bacterium CG10_big_fil_rev_8_21_14_0_10_46_36</name>
    <dbReference type="NCBI Taxonomy" id="1974726"/>
    <lineage>
        <taxon>Bacteria</taxon>
        <taxon>Candidatus Niyogiibacteriota</taxon>
    </lineage>
</organism>
<name>A0A2H0TEC2_9BACT</name>
<comment type="caution">
    <text evidence="4">The sequence shown here is derived from an EMBL/GenBank/DDBJ whole genome shotgun (WGS) entry which is preliminary data.</text>
</comment>
<keyword evidence="2" id="KW-0472">Membrane</keyword>